<dbReference type="PANTHER" id="PTHR31123">
    <property type="entry name" value="ACCUMULATION OF DYADS PROTEIN 2-RELATED"/>
    <property type="match status" value="1"/>
</dbReference>
<dbReference type="PANTHER" id="PTHR31123:SF1">
    <property type="entry name" value="ACCUMULATION OF DYADS PROTEIN 2-RELATED"/>
    <property type="match status" value="1"/>
</dbReference>
<dbReference type="GO" id="GO:0015123">
    <property type="term" value="F:acetate transmembrane transporter activity"/>
    <property type="evidence" value="ECO:0007669"/>
    <property type="project" value="TreeGrafter"/>
</dbReference>
<keyword evidence="4 6" id="KW-1133">Transmembrane helix</keyword>
<dbReference type="OMA" id="WCFLTII"/>
<protein>
    <submittedName>
        <fullName evidence="7">Uncharacterized protein</fullName>
    </submittedName>
</protein>
<evidence type="ECO:0000256" key="4">
    <source>
        <dbReference type="ARBA" id="ARBA00022989"/>
    </source>
</evidence>
<reference evidence="8" key="1">
    <citation type="journal article" date="2017" name="Nat. Ecol. Evol.">
        <title>Genome expansion and lineage-specific genetic innovations in the forest pathogenic fungi Armillaria.</title>
        <authorList>
            <person name="Sipos G."/>
            <person name="Prasanna A.N."/>
            <person name="Walter M.C."/>
            <person name="O'Connor E."/>
            <person name="Balint B."/>
            <person name="Krizsan K."/>
            <person name="Kiss B."/>
            <person name="Hess J."/>
            <person name="Varga T."/>
            <person name="Slot J."/>
            <person name="Riley R."/>
            <person name="Boka B."/>
            <person name="Rigling D."/>
            <person name="Barry K."/>
            <person name="Lee J."/>
            <person name="Mihaltcheva S."/>
            <person name="LaButti K."/>
            <person name="Lipzen A."/>
            <person name="Waldron R."/>
            <person name="Moloney N.M."/>
            <person name="Sperisen C."/>
            <person name="Kredics L."/>
            <person name="Vagvoelgyi C."/>
            <person name="Patrignani A."/>
            <person name="Fitzpatrick D."/>
            <person name="Nagy I."/>
            <person name="Doyle S."/>
            <person name="Anderson J.B."/>
            <person name="Grigoriev I.V."/>
            <person name="Gueldener U."/>
            <person name="Muensterkoetter M."/>
            <person name="Nagy L.G."/>
        </authorList>
    </citation>
    <scope>NUCLEOTIDE SEQUENCE [LARGE SCALE GENOMIC DNA]</scope>
    <source>
        <strain evidence="8">C18/9</strain>
    </source>
</reference>
<dbReference type="InterPro" id="IPR000791">
    <property type="entry name" value="Gpr1/Fun34/SatP-like"/>
</dbReference>
<proteinExistence type="inferred from homology"/>
<comment type="subcellular location">
    <subcellularLocation>
        <location evidence="1">Membrane</location>
        <topology evidence="1">Multi-pass membrane protein</topology>
    </subcellularLocation>
</comment>
<dbReference type="EMBL" id="FUEG01000009">
    <property type="protein sequence ID" value="SJL08624.1"/>
    <property type="molecule type" value="Genomic_DNA"/>
</dbReference>
<keyword evidence="8" id="KW-1185">Reference proteome</keyword>
<comment type="similarity">
    <text evidence="2">Belongs to the acetate uptake transporter (AceTr) (TC 2.A.96) family.</text>
</comment>
<sequence>MTSTGIDKLELGITEDINLGSVQGHFANANPPSPSMATTPPPANGAVLGLFSFGSTTIILSLYNARASGITIPNVVVGMALFVGGAAQFTGGIIEFCRRSTFTGSVFCIYGTFWLSYASILLPGTDIAAAFDGDADMLGDAIGIYLVVWSIITVMFLIVALRKNLALIAVLAILALTFLVLGIAEFTGNSAVARAGGILGVIPGFGAVYIGLADLLAADPFPPFLLPLGVIKH</sequence>
<evidence type="ECO:0000313" key="8">
    <source>
        <dbReference type="Proteomes" id="UP000219338"/>
    </source>
</evidence>
<feature type="transmembrane region" description="Helical" evidence="6">
    <location>
        <begin position="102"/>
        <end position="122"/>
    </location>
</feature>
<gene>
    <name evidence="7" type="ORF">ARMOST_11991</name>
</gene>
<name>A0A284RIP1_ARMOS</name>
<dbReference type="OrthoDB" id="3648309at2759"/>
<feature type="transmembrane region" description="Helical" evidence="6">
    <location>
        <begin position="75"/>
        <end position="96"/>
    </location>
</feature>
<dbReference type="Proteomes" id="UP000219338">
    <property type="component" value="Unassembled WGS sequence"/>
</dbReference>
<dbReference type="InterPro" id="IPR051633">
    <property type="entry name" value="AceTr"/>
</dbReference>
<feature type="transmembrane region" description="Helical" evidence="6">
    <location>
        <begin position="167"/>
        <end position="186"/>
    </location>
</feature>
<dbReference type="STRING" id="47428.A0A284RIP1"/>
<evidence type="ECO:0000256" key="6">
    <source>
        <dbReference type="SAM" id="Phobius"/>
    </source>
</evidence>
<feature type="transmembrane region" description="Helical" evidence="6">
    <location>
        <begin position="198"/>
        <end position="218"/>
    </location>
</feature>
<accession>A0A284RIP1</accession>
<organism evidence="7 8">
    <name type="scientific">Armillaria ostoyae</name>
    <name type="common">Armillaria root rot fungus</name>
    <dbReference type="NCBI Taxonomy" id="47428"/>
    <lineage>
        <taxon>Eukaryota</taxon>
        <taxon>Fungi</taxon>
        <taxon>Dikarya</taxon>
        <taxon>Basidiomycota</taxon>
        <taxon>Agaricomycotina</taxon>
        <taxon>Agaricomycetes</taxon>
        <taxon>Agaricomycetidae</taxon>
        <taxon>Agaricales</taxon>
        <taxon>Marasmiineae</taxon>
        <taxon>Physalacriaceae</taxon>
        <taxon>Armillaria</taxon>
    </lineage>
</organism>
<dbReference type="AlphaFoldDB" id="A0A284RIP1"/>
<evidence type="ECO:0000313" key="7">
    <source>
        <dbReference type="EMBL" id="SJL08624.1"/>
    </source>
</evidence>
<keyword evidence="5 6" id="KW-0472">Membrane</keyword>
<feature type="transmembrane region" description="Helical" evidence="6">
    <location>
        <begin position="142"/>
        <end position="161"/>
    </location>
</feature>
<evidence type="ECO:0000256" key="5">
    <source>
        <dbReference type="ARBA" id="ARBA00023136"/>
    </source>
</evidence>
<dbReference type="Pfam" id="PF01184">
    <property type="entry name" value="Gpr1_Fun34_YaaH"/>
    <property type="match status" value="1"/>
</dbReference>
<evidence type="ECO:0000256" key="3">
    <source>
        <dbReference type="ARBA" id="ARBA00022692"/>
    </source>
</evidence>
<dbReference type="NCBIfam" id="NF038013">
    <property type="entry name" value="AceTr_1"/>
    <property type="match status" value="1"/>
</dbReference>
<dbReference type="GO" id="GO:0005886">
    <property type="term" value="C:plasma membrane"/>
    <property type="evidence" value="ECO:0007669"/>
    <property type="project" value="TreeGrafter"/>
</dbReference>
<feature type="transmembrane region" description="Helical" evidence="6">
    <location>
        <begin position="43"/>
        <end position="63"/>
    </location>
</feature>
<keyword evidence="3 6" id="KW-0812">Transmembrane</keyword>
<evidence type="ECO:0000256" key="2">
    <source>
        <dbReference type="ARBA" id="ARBA00005587"/>
    </source>
</evidence>
<evidence type="ECO:0000256" key="1">
    <source>
        <dbReference type="ARBA" id="ARBA00004141"/>
    </source>
</evidence>